<feature type="signal peptide" evidence="2">
    <location>
        <begin position="1"/>
        <end position="22"/>
    </location>
</feature>
<feature type="chain" id="PRO_5003310320" description="DUF4252 domain-containing protein" evidence="2">
    <location>
        <begin position="23"/>
        <end position="209"/>
    </location>
</feature>
<feature type="region of interest" description="Disordered" evidence="1">
    <location>
        <begin position="71"/>
        <end position="92"/>
    </location>
</feature>
<dbReference type="Pfam" id="PF14060">
    <property type="entry name" value="DUF4252"/>
    <property type="match status" value="1"/>
</dbReference>
<dbReference type="AlphaFoldDB" id="F4KUI5"/>
<reference key="2">
    <citation type="submission" date="2011-04" db="EMBL/GenBank/DDBJ databases">
        <title>Complete sequence of chromosome of Haliscomenobacter hydrossis DSM 1100.</title>
        <authorList>
            <consortium name="US DOE Joint Genome Institute (JGI-PGF)"/>
            <person name="Lucas S."/>
            <person name="Han J."/>
            <person name="Lapidus A."/>
            <person name="Bruce D."/>
            <person name="Goodwin L."/>
            <person name="Pitluck S."/>
            <person name="Peters L."/>
            <person name="Kyrpides N."/>
            <person name="Mavromatis K."/>
            <person name="Ivanova N."/>
            <person name="Ovchinnikova G."/>
            <person name="Pagani I."/>
            <person name="Daligault H."/>
            <person name="Detter J.C."/>
            <person name="Han C."/>
            <person name="Land M."/>
            <person name="Hauser L."/>
            <person name="Markowitz V."/>
            <person name="Cheng J.-F."/>
            <person name="Hugenholtz P."/>
            <person name="Woyke T."/>
            <person name="Wu D."/>
            <person name="Verbarg S."/>
            <person name="Frueling A."/>
            <person name="Brambilla E."/>
            <person name="Klenk H.-P."/>
            <person name="Eisen J.A."/>
        </authorList>
    </citation>
    <scope>NUCLEOTIDE SEQUENCE</scope>
    <source>
        <strain>DSM 1100</strain>
    </source>
</reference>
<keyword evidence="4" id="KW-1185">Reference proteome</keyword>
<dbReference type="PROSITE" id="PS51257">
    <property type="entry name" value="PROKAR_LIPOPROTEIN"/>
    <property type="match status" value="1"/>
</dbReference>
<dbReference type="HOGENOM" id="CLU_1313964_0_0_10"/>
<dbReference type="RefSeq" id="WP_013766959.1">
    <property type="nucleotide sequence ID" value="NC_015510.1"/>
</dbReference>
<organism evidence="3 4">
    <name type="scientific">Haliscomenobacter hydrossis (strain ATCC 27775 / DSM 1100 / LMG 10767 / O)</name>
    <dbReference type="NCBI Taxonomy" id="760192"/>
    <lineage>
        <taxon>Bacteria</taxon>
        <taxon>Pseudomonadati</taxon>
        <taxon>Bacteroidota</taxon>
        <taxon>Saprospiria</taxon>
        <taxon>Saprospirales</taxon>
        <taxon>Haliscomenobacteraceae</taxon>
        <taxon>Haliscomenobacter</taxon>
    </lineage>
</organism>
<dbReference type="Proteomes" id="UP000008461">
    <property type="component" value="Chromosome"/>
</dbReference>
<keyword evidence="2" id="KW-0732">Signal</keyword>
<dbReference type="STRING" id="760192.Halhy_4582"/>
<evidence type="ECO:0008006" key="5">
    <source>
        <dbReference type="Google" id="ProtNLM"/>
    </source>
</evidence>
<protein>
    <recommendedName>
        <fullName evidence="5">DUF4252 domain-containing protein</fullName>
    </recommendedName>
</protein>
<proteinExistence type="predicted"/>
<dbReference type="InterPro" id="IPR025348">
    <property type="entry name" value="DUF4252"/>
</dbReference>
<accession>F4KUI5</accession>
<evidence type="ECO:0000256" key="2">
    <source>
        <dbReference type="SAM" id="SignalP"/>
    </source>
</evidence>
<name>F4KUI5_HALH1</name>
<evidence type="ECO:0000256" key="1">
    <source>
        <dbReference type="SAM" id="MobiDB-lite"/>
    </source>
</evidence>
<dbReference type="KEGG" id="hhy:Halhy_4582"/>
<dbReference type="EMBL" id="CP002691">
    <property type="protein sequence ID" value="AEE52421.1"/>
    <property type="molecule type" value="Genomic_DNA"/>
</dbReference>
<gene>
    <name evidence="3" type="ordered locus">Halhy_4582</name>
</gene>
<reference evidence="3 4" key="1">
    <citation type="journal article" date="2011" name="Stand. Genomic Sci.">
        <title>Complete genome sequence of Haliscomenobacter hydrossis type strain (O).</title>
        <authorList>
            <consortium name="US DOE Joint Genome Institute (JGI-PGF)"/>
            <person name="Daligault H."/>
            <person name="Lapidus A."/>
            <person name="Zeytun A."/>
            <person name="Nolan M."/>
            <person name="Lucas S."/>
            <person name="Del Rio T.G."/>
            <person name="Tice H."/>
            <person name="Cheng J.F."/>
            <person name="Tapia R."/>
            <person name="Han C."/>
            <person name="Goodwin L."/>
            <person name="Pitluck S."/>
            <person name="Liolios K."/>
            <person name="Pagani I."/>
            <person name="Ivanova N."/>
            <person name="Huntemann M."/>
            <person name="Mavromatis K."/>
            <person name="Mikhailova N."/>
            <person name="Pati A."/>
            <person name="Chen A."/>
            <person name="Palaniappan K."/>
            <person name="Land M."/>
            <person name="Hauser L."/>
            <person name="Brambilla E.M."/>
            <person name="Rohde M."/>
            <person name="Verbarg S."/>
            <person name="Goker M."/>
            <person name="Bristow J."/>
            <person name="Eisen J.A."/>
            <person name="Markowitz V."/>
            <person name="Hugenholtz P."/>
            <person name="Kyrpides N.C."/>
            <person name="Klenk H.P."/>
            <person name="Woyke T."/>
        </authorList>
    </citation>
    <scope>NUCLEOTIDE SEQUENCE [LARGE SCALE GENOMIC DNA]</scope>
    <source>
        <strain evidence="4">ATCC 27775 / DSM 1100 / LMG 10767 / O</strain>
    </source>
</reference>
<sequence length="209" mass="23641">MKNTTLSLFTLLLMLACSPKYQDVILAKAGDYKTQPMFKHNYLSPVMIRAIVLQEPLISFSGDYQGGNPFKASSYRRTDQPQRKASNGNQSDEAALDSLSIQKMILSVAGFRSLKLENDEGQAFFQQMQEAIEMDSAYNLLGFVRGELGQTHFFVKVQEFKLKEIVMLSTKANKTSVFTLLGGDVRLDDLEREKDKLLLVQMANRLVRK</sequence>
<feature type="compositionally biased region" description="Polar residues" evidence="1">
    <location>
        <begin position="83"/>
        <end position="92"/>
    </location>
</feature>
<evidence type="ECO:0000313" key="3">
    <source>
        <dbReference type="EMBL" id="AEE52421.1"/>
    </source>
</evidence>
<evidence type="ECO:0000313" key="4">
    <source>
        <dbReference type="Proteomes" id="UP000008461"/>
    </source>
</evidence>